<feature type="transmembrane region" description="Helical" evidence="1">
    <location>
        <begin position="79"/>
        <end position="99"/>
    </location>
</feature>
<feature type="transmembrane region" description="Helical" evidence="1">
    <location>
        <begin position="111"/>
        <end position="133"/>
    </location>
</feature>
<feature type="transmembrane region" description="Helical" evidence="1">
    <location>
        <begin position="234"/>
        <end position="253"/>
    </location>
</feature>
<name>A0A2D0KEG0_9GAMM</name>
<feature type="transmembrane region" description="Helical" evidence="1">
    <location>
        <begin position="319"/>
        <end position="340"/>
    </location>
</feature>
<feature type="transmembrane region" description="Helical" evidence="1">
    <location>
        <begin position="349"/>
        <end position="375"/>
    </location>
</feature>
<keyword evidence="1" id="KW-1133">Transmembrane helix</keyword>
<reference evidence="2 3" key="1">
    <citation type="journal article" date="2017" name="Nat. Microbiol.">
        <title>Natural product diversity associated with the nematode symbionts Photorhabdus and Xenorhabdus.</title>
        <authorList>
            <person name="Tobias N.J."/>
            <person name="Wolff H."/>
            <person name="Djahanschiri B."/>
            <person name="Grundmann F."/>
            <person name="Kronenwerth M."/>
            <person name="Shi Y.M."/>
            <person name="Simonyi S."/>
            <person name="Grun P."/>
            <person name="Shapiro-Ilan D."/>
            <person name="Pidot S.J."/>
            <person name="Stinear T.P."/>
            <person name="Ebersberger I."/>
            <person name="Bode H.B."/>
        </authorList>
    </citation>
    <scope>NUCLEOTIDE SEQUENCE [LARGE SCALE GENOMIC DNA]</scope>
    <source>
        <strain evidence="2 3">DSM 22670</strain>
    </source>
</reference>
<feature type="transmembrane region" description="Helical" evidence="1">
    <location>
        <begin position="198"/>
        <end position="227"/>
    </location>
</feature>
<dbReference type="Proteomes" id="UP000222168">
    <property type="component" value="Unassembled WGS sequence"/>
</dbReference>
<comment type="caution">
    <text evidence="2">The sequence shown here is derived from an EMBL/GenBank/DDBJ whole genome shotgun (WGS) entry which is preliminary data.</text>
</comment>
<protein>
    <recommendedName>
        <fullName evidence="4">O-antigen polymerase</fullName>
    </recommendedName>
</protein>
<sequence length="395" mass="44596">MKYLLFISIFLLSLLNHTTYAYVPAMLLLVFYTIKKAKTISVSKQELMLASCYTGFIIISALYFLVISDDKSDASVESFYNNLLFSFILYVIIFSLYRICSKKAGISDLKFAVSAVLAIHVVLFFTQMIIVYLTDYYIDFIHPITGEPSRYINYILGGELSGKLNYRATGLYVEPSTYASAITCIIMAGISLNVKKSLIYIATITILLNFSTIGVLLFIGIMFALFFNKIKIKYAVFLFLLALLLSSINYDFIFKFINDLIYKFDVTSGSRYNLISIIYFDKHGLVNIFGAGYFNIPNSLYKEITLGEYSVAALNDAGLISYLVLKFGVLIIIPIVYLFWKIKGASMKILFCCILISKISFVFPVLYLAIIPALVKPKESRNKISATIIVANSYK</sequence>
<dbReference type="EMBL" id="NJAK01000001">
    <property type="protein sequence ID" value="PHM61810.1"/>
    <property type="molecule type" value="Genomic_DNA"/>
</dbReference>
<evidence type="ECO:0000256" key="1">
    <source>
        <dbReference type="SAM" id="Phobius"/>
    </source>
</evidence>
<evidence type="ECO:0000313" key="3">
    <source>
        <dbReference type="Proteomes" id="UP000222168"/>
    </source>
</evidence>
<proteinExistence type="predicted"/>
<organism evidence="2 3">
    <name type="scientific">Xenorhabdus ishibashii</name>
    <dbReference type="NCBI Taxonomy" id="1034471"/>
    <lineage>
        <taxon>Bacteria</taxon>
        <taxon>Pseudomonadati</taxon>
        <taxon>Pseudomonadota</taxon>
        <taxon>Gammaproteobacteria</taxon>
        <taxon>Enterobacterales</taxon>
        <taxon>Morganellaceae</taxon>
        <taxon>Xenorhabdus</taxon>
    </lineage>
</organism>
<keyword evidence="3" id="KW-1185">Reference proteome</keyword>
<keyword evidence="1" id="KW-0472">Membrane</keyword>
<evidence type="ECO:0008006" key="4">
    <source>
        <dbReference type="Google" id="ProtNLM"/>
    </source>
</evidence>
<gene>
    <name evidence="2" type="ORF">Xish_00958</name>
</gene>
<feature type="transmembrane region" description="Helical" evidence="1">
    <location>
        <begin position="47"/>
        <end position="67"/>
    </location>
</feature>
<keyword evidence="1" id="KW-0812">Transmembrane</keyword>
<dbReference type="AlphaFoldDB" id="A0A2D0KEG0"/>
<feature type="transmembrane region" description="Helical" evidence="1">
    <location>
        <begin position="171"/>
        <end position="192"/>
    </location>
</feature>
<accession>A0A2D0KEG0</accession>
<evidence type="ECO:0000313" key="2">
    <source>
        <dbReference type="EMBL" id="PHM61810.1"/>
    </source>
</evidence>